<comment type="similarity">
    <text evidence="2 8">Belongs to the MGMT family.</text>
</comment>
<keyword evidence="6 8" id="KW-0234">DNA repair</keyword>
<organism evidence="11 12">
    <name type="scientific">Bordetella genomosp. 13</name>
    <dbReference type="NCBI Taxonomy" id="463040"/>
    <lineage>
        <taxon>Bacteria</taxon>
        <taxon>Pseudomonadati</taxon>
        <taxon>Pseudomonadota</taxon>
        <taxon>Betaproteobacteria</taxon>
        <taxon>Burkholderiales</taxon>
        <taxon>Alcaligenaceae</taxon>
        <taxon>Bordetella</taxon>
    </lineage>
</organism>
<dbReference type="InterPro" id="IPR014048">
    <property type="entry name" value="MethylDNA_cys_MeTrfase_DNA-bd"/>
</dbReference>
<dbReference type="Pfam" id="PF01035">
    <property type="entry name" value="DNA_binding_1"/>
    <property type="match status" value="1"/>
</dbReference>
<protein>
    <recommendedName>
        <fullName evidence="8">Methylated-DNA--protein-cysteine methyltransferase</fullName>
        <ecNumber evidence="8">2.1.1.63</ecNumber>
    </recommendedName>
    <alternativeName>
        <fullName evidence="8">6-O-methylguanine-DNA methyltransferase</fullName>
        <shortName evidence="8">MGMT</shortName>
    </alternativeName>
    <alternativeName>
        <fullName evidence="8">O-6-methylguanine-DNA-alkyltransferase</fullName>
    </alternativeName>
</protein>
<sequence>MSYVYKFMTSPVGQLKLVARGEKLAAVLWENDRPDRVRLGALREDARHAALCQAEQQLAEYFAGKRVRFDLDLDFAGTEFQKRVWQALLTIPYGQTRSYREIAAQIGNADAVRAVGAANGRNPISIIAPCHRVIGSSGSLTGFAGGLQAKALLLSLEGAPLRMAA</sequence>
<evidence type="ECO:0000256" key="5">
    <source>
        <dbReference type="ARBA" id="ARBA00022763"/>
    </source>
</evidence>
<comment type="catalytic activity">
    <reaction evidence="7 8">
        <text>a 6-O-methyl-2'-deoxyguanosine in DNA + L-cysteinyl-[protein] = S-methyl-L-cysteinyl-[protein] + a 2'-deoxyguanosine in DNA</text>
        <dbReference type="Rhea" id="RHEA:24000"/>
        <dbReference type="Rhea" id="RHEA-COMP:10131"/>
        <dbReference type="Rhea" id="RHEA-COMP:10132"/>
        <dbReference type="Rhea" id="RHEA-COMP:11367"/>
        <dbReference type="Rhea" id="RHEA-COMP:11368"/>
        <dbReference type="ChEBI" id="CHEBI:29950"/>
        <dbReference type="ChEBI" id="CHEBI:82612"/>
        <dbReference type="ChEBI" id="CHEBI:85445"/>
        <dbReference type="ChEBI" id="CHEBI:85448"/>
        <dbReference type="EC" id="2.1.1.63"/>
    </reaction>
</comment>
<dbReference type="PANTHER" id="PTHR10815">
    <property type="entry name" value="METHYLATED-DNA--PROTEIN-CYSTEINE METHYLTRANSFERASE"/>
    <property type="match status" value="1"/>
</dbReference>
<keyword evidence="8" id="KW-0963">Cytoplasm</keyword>
<evidence type="ECO:0000313" key="11">
    <source>
        <dbReference type="EMBL" id="ARP96817.1"/>
    </source>
</evidence>
<evidence type="ECO:0000259" key="9">
    <source>
        <dbReference type="Pfam" id="PF01035"/>
    </source>
</evidence>
<evidence type="ECO:0000256" key="7">
    <source>
        <dbReference type="ARBA" id="ARBA00049348"/>
    </source>
</evidence>
<dbReference type="InterPro" id="IPR008332">
    <property type="entry name" value="MethylG_MeTrfase_N"/>
</dbReference>
<keyword evidence="5 8" id="KW-0227">DNA damage</keyword>
<feature type="domain" description="Methylguanine DNA methyltransferase ribonuclease-like" evidence="10">
    <location>
        <begin position="4"/>
        <end position="75"/>
    </location>
</feature>
<proteinExistence type="inferred from homology"/>
<feature type="domain" description="Methylated-DNA-[protein]-cysteine S-methyltransferase DNA binding" evidence="9">
    <location>
        <begin position="79"/>
        <end position="159"/>
    </location>
</feature>
<evidence type="ECO:0000256" key="6">
    <source>
        <dbReference type="ARBA" id="ARBA00023204"/>
    </source>
</evidence>
<keyword evidence="3 8" id="KW-0489">Methyltransferase</keyword>
<evidence type="ECO:0000313" key="12">
    <source>
        <dbReference type="Proteomes" id="UP000194161"/>
    </source>
</evidence>
<accession>A0A1W6ZHR4</accession>
<evidence type="ECO:0000256" key="1">
    <source>
        <dbReference type="ARBA" id="ARBA00001286"/>
    </source>
</evidence>
<evidence type="ECO:0000256" key="2">
    <source>
        <dbReference type="ARBA" id="ARBA00008711"/>
    </source>
</evidence>
<dbReference type="GO" id="GO:0032259">
    <property type="term" value="P:methylation"/>
    <property type="evidence" value="ECO:0007669"/>
    <property type="project" value="UniProtKB-KW"/>
</dbReference>
<dbReference type="KEGG" id="bgm:CAL15_22090"/>
<dbReference type="Pfam" id="PF02870">
    <property type="entry name" value="Methyltransf_1N"/>
    <property type="match status" value="1"/>
</dbReference>
<dbReference type="GO" id="GO:0005737">
    <property type="term" value="C:cytoplasm"/>
    <property type="evidence" value="ECO:0007669"/>
    <property type="project" value="UniProtKB-SubCell"/>
</dbReference>
<dbReference type="STRING" id="463040.CAL15_22090"/>
<dbReference type="InterPro" id="IPR023546">
    <property type="entry name" value="MGMT"/>
</dbReference>
<evidence type="ECO:0000256" key="8">
    <source>
        <dbReference type="HAMAP-Rule" id="MF_00772"/>
    </source>
</evidence>
<keyword evidence="4 8" id="KW-0808">Transferase</keyword>
<dbReference type="EC" id="2.1.1.63" evidence="8"/>
<evidence type="ECO:0000256" key="4">
    <source>
        <dbReference type="ARBA" id="ARBA00022679"/>
    </source>
</evidence>
<dbReference type="NCBIfam" id="TIGR00589">
    <property type="entry name" value="ogt"/>
    <property type="match status" value="1"/>
</dbReference>
<dbReference type="CDD" id="cd06445">
    <property type="entry name" value="ATase"/>
    <property type="match status" value="1"/>
</dbReference>
<keyword evidence="12" id="KW-1185">Reference proteome</keyword>
<dbReference type="Gene3D" id="1.10.10.10">
    <property type="entry name" value="Winged helix-like DNA-binding domain superfamily/Winged helix DNA-binding domain"/>
    <property type="match status" value="1"/>
</dbReference>
<comment type="function">
    <text evidence="8">Involved in the cellular defense against the biological effects of O6-methylguanine (O6-MeG) and O4-methylthymine (O4-MeT) in DNA. Repairs the methylated nucleobase in DNA by stoichiometrically transferring the methyl group to a cysteine residue in the enzyme. This is a suicide reaction: the enzyme is irreversibly inactivated.</text>
</comment>
<dbReference type="GO" id="GO:0006307">
    <property type="term" value="P:DNA alkylation repair"/>
    <property type="evidence" value="ECO:0007669"/>
    <property type="project" value="UniProtKB-UniRule"/>
</dbReference>
<dbReference type="EMBL" id="CP021111">
    <property type="protein sequence ID" value="ARP96817.1"/>
    <property type="molecule type" value="Genomic_DNA"/>
</dbReference>
<reference evidence="11 12" key="1">
    <citation type="submission" date="2017-05" db="EMBL/GenBank/DDBJ databases">
        <title>Complete and WGS of Bordetella genogroups.</title>
        <authorList>
            <person name="Spilker T."/>
            <person name="LiPuma J."/>
        </authorList>
    </citation>
    <scope>NUCLEOTIDE SEQUENCE [LARGE SCALE GENOMIC DNA]</scope>
    <source>
        <strain evidence="11 12">AU7206</strain>
    </source>
</reference>
<dbReference type="Proteomes" id="UP000194161">
    <property type="component" value="Chromosome"/>
</dbReference>
<dbReference type="HAMAP" id="MF_00772">
    <property type="entry name" value="OGT"/>
    <property type="match status" value="1"/>
</dbReference>
<dbReference type="AlphaFoldDB" id="A0A1W6ZHR4"/>
<evidence type="ECO:0000256" key="3">
    <source>
        <dbReference type="ARBA" id="ARBA00022603"/>
    </source>
</evidence>
<evidence type="ECO:0000259" key="10">
    <source>
        <dbReference type="Pfam" id="PF02870"/>
    </source>
</evidence>
<gene>
    <name evidence="11" type="ORF">CAL15_22090</name>
</gene>
<dbReference type="PANTHER" id="PTHR10815:SF5">
    <property type="entry name" value="METHYLATED-DNA--PROTEIN-CYSTEINE METHYLTRANSFERASE"/>
    <property type="match status" value="1"/>
</dbReference>
<name>A0A1W6ZHR4_9BORD</name>
<dbReference type="GO" id="GO:0003908">
    <property type="term" value="F:methylated-DNA-[protein]-cysteine S-methyltransferase activity"/>
    <property type="evidence" value="ECO:0007669"/>
    <property type="project" value="UniProtKB-UniRule"/>
</dbReference>
<dbReference type="OrthoDB" id="9802228at2"/>
<dbReference type="SUPFAM" id="SSF53155">
    <property type="entry name" value="Methylated DNA-protein cysteine methyltransferase domain"/>
    <property type="match status" value="1"/>
</dbReference>
<dbReference type="FunFam" id="1.10.10.10:FF:000214">
    <property type="entry name" value="Methylated-DNA--protein-cysteine methyltransferase"/>
    <property type="match status" value="1"/>
</dbReference>
<comment type="catalytic activity">
    <reaction evidence="1 8">
        <text>a 4-O-methyl-thymidine in DNA + L-cysteinyl-[protein] = a thymidine in DNA + S-methyl-L-cysteinyl-[protein]</text>
        <dbReference type="Rhea" id="RHEA:53428"/>
        <dbReference type="Rhea" id="RHEA-COMP:10131"/>
        <dbReference type="Rhea" id="RHEA-COMP:10132"/>
        <dbReference type="Rhea" id="RHEA-COMP:13555"/>
        <dbReference type="Rhea" id="RHEA-COMP:13556"/>
        <dbReference type="ChEBI" id="CHEBI:29950"/>
        <dbReference type="ChEBI" id="CHEBI:82612"/>
        <dbReference type="ChEBI" id="CHEBI:137386"/>
        <dbReference type="ChEBI" id="CHEBI:137387"/>
        <dbReference type="EC" id="2.1.1.63"/>
    </reaction>
</comment>
<comment type="miscellaneous">
    <text evidence="8">This enzyme catalyzes only one turnover and therefore is not strictly catalytic. According to one definition, an enzyme is a biocatalyst that acts repeatedly and over many reaction cycles.</text>
</comment>
<feature type="active site" description="Nucleophile; methyl group acceptor" evidence="8">
    <location>
        <position position="130"/>
    </location>
</feature>
<dbReference type="InterPro" id="IPR036388">
    <property type="entry name" value="WH-like_DNA-bd_sf"/>
</dbReference>
<dbReference type="InterPro" id="IPR036217">
    <property type="entry name" value="MethylDNA_cys_MeTrfase_DNAb"/>
</dbReference>
<dbReference type="Gene3D" id="3.30.160.70">
    <property type="entry name" value="Methylated DNA-protein cysteine methyltransferase domain"/>
    <property type="match status" value="1"/>
</dbReference>
<dbReference type="InterPro" id="IPR036631">
    <property type="entry name" value="MGMT_N_sf"/>
</dbReference>
<comment type="subcellular location">
    <subcellularLocation>
        <location evidence="8">Cytoplasm</location>
    </subcellularLocation>
</comment>
<dbReference type="SUPFAM" id="SSF46767">
    <property type="entry name" value="Methylated DNA-protein cysteine methyltransferase, C-terminal domain"/>
    <property type="match status" value="1"/>
</dbReference>